<dbReference type="GO" id="GO:0032153">
    <property type="term" value="C:cell division site"/>
    <property type="evidence" value="ECO:0007669"/>
    <property type="project" value="TreeGrafter"/>
</dbReference>
<dbReference type="RefSeq" id="WP_168662037.1">
    <property type="nucleotide sequence ID" value="NZ_CP051180.1"/>
</dbReference>
<evidence type="ECO:0000256" key="6">
    <source>
        <dbReference type="ARBA" id="ARBA00022519"/>
    </source>
</evidence>
<dbReference type="EMBL" id="CP051180">
    <property type="protein sequence ID" value="QIZ78252.1"/>
    <property type="molecule type" value="Genomic_DNA"/>
</dbReference>
<name>A0A6H1UKC0_9GAMM</name>
<dbReference type="Gene3D" id="3.30.70.3040">
    <property type="match status" value="1"/>
</dbReference>
<keyword evidence="6 12" id="KW-0997">Cell inner membrane</keyword>
<evidence type="ECO:0000256" key="12">
    <source>
        <dbReference type="PIRNR" id="PIRNR003097"/>
    </source>
</evidence>
<comment type="function">
    <text evidence="12">Part of the ABC transporter FtsEX involved in cellular division.</text>
</comment>
<accession>A0A6H1UKC0</accession>
<dbReference type="PANTHER" id="PTHR47755">
    <property type="entry name" value="CELL DIVISION PROTEIN FTSX"/>
    <property type="match status" value="1"/>
</dbReference>
<dbReference type="InterPro" id="IPR047590">
    <property type="entry name" value="FtsX_proteobact-type"/>
</dbReference>
<evidence type="ECO:0000313" key="16">
    <source>
        <dbReference type="EMBL" id="QIZ78252.1"/>
    </source>
</evidence>
<feature type="transmembrane region" description="Helical" evidence="13">
    <location>
        <begin position="242"/>
        <end position="263"/>
    </location>
</feature>
<comment type="subunit">
    <text evidence="3">Forms a membrane-associated complex with FtsE.</text>
</comment>
<dbReference type="AlphaFoldDB" id="A0A6H1UKC0"/>
<dbReference type="PANTHER" id="PTHR47755:SF1">
    <property type="entry name" value="CELL DIVISION PROTEIN FTSX"/>
    <property type="match status" value="1"/>
</dbReference>
<keyword evidence="5 12" id="KW-1003">Cell membrane</keyword>
<comment type="similarity">
    <text evidence="2 12">Belongs to the ABC-4 integral membrane protein family. FtsX subfamily.</text>
</comment>
<evidence type="ECO:0000259" key="14">
    <source>
        <dbReference type="Pfam" id="PF02687"/>
    </source>
</evidence>
<feature type="domain" description="ABC3 transporter permease C-terminal" evidence="14">
    <location>
        <begin position="192"/>
        <end position="278"/>
    </location>
</feature>
<evidence type="ECO:0000313" key="17">
    <source>
        <dbReference type="Proteomes" id="UP000501602"/>
    </source>
</evidence>
<dbReference type="PIRSF" id="PIRSF003097">
    <property type="entry name" value="FtsX"/>
    <property type="match status" value="1"/>
</dbReference>
<evidence type="ECO:0000256" key="11">
    <source>
        <dbReference type="ARBA" id="ARBA00023306"/>
    </source>
</evidence>
<organism evidence="16 17">
    <name type="scientific">Ferrimonas lipolytica</name>
    <dbReference type="NCBI Taxonomy" id="2724191"/>
    <lineage>
        <taxon>Bacteria</taxon>
        <taxon>Pseudomonadati</taxon>
        <taxon>Pseudomonadota</taxon>
        <taxon>Gammaproteobacteria</taxon>
        <taxon>Alteromonadales</taxon>
        <taxon>Ferrimonadaceae</taxon>
        <taxon>Ferrimonas</taxon>
    </lineage>
</organism>
<evidence type="ECO:0000256" key="9">
    <source>
        <dbReference type="ARBA" id="ARBA00022989"/>
    </source>
</evidence>
<dbReference type="Proteomes" id="UP000501602">
    <property type="component" value="Chromosome"/>
</dbReference>
<keyword evidence="17" id="KW-1185">Reference proteome</keyword>
<evidence type="ECO:0000256" key="3">
    <source>
        <dbReference type="ARBA" id="ARBA00011160"/>
    </source>
</evidence>
<dbReference type="NCBIfam" id="TIGR00439">
    <property type="entry name" value="FtsX_Gneg"/>
    <property type="match status" value="1"/>
</dbReference>
<keyword evidence="10 12" id="KW-0472">Membrane</keyword>
<evidence type="ECO:0000256" key="10">
    <source>
        <dbReference type="ARBA" id="ARBA00023136"/>
    </source>
</evidence>
<keyword evidence="8 13" id="KW-0812">Transmembrane</keyword>
<dbReference type="GO" id="GO:0051301">
    <property type="term" value="P:cell division"/>
    <property type="evidence" value="ECO:0007669"/>
    <property type="project" value="UniProtKB-KW"/>
</dbReference>
<proteinExistence type="inferred from homology"/>
<gene>
    <name evidence="16" type="ORF">HER31_15940</name>
</gene>
<dbReference type="Pfam" id="PF18075">
    <property type="entry name" value="FtsX_ECD"/>
    <property type="match status" value="1"/>
</dbReference>
<reference evidence="16 17" key="1">
    <citation type="submission" date="2020-04" db="EMBL/GenBank/DDBJ databases">
        <title>Ferrimonas sp. S7 isolated from sea water.</title>
        <authorList>
            <person name="Bae S.S."/>
            <person name="Baek K."/>
        </authorList>
    </citation>
    <scope>NUCLEOTIDE SEQUENCE [LARGE SCALE GENOMIC DNA]</scope>
    <source>
        <strain evidence="16 17">S7</strain>
    </source>
</reference>
<evidence type="ECO:0000259" key="15">
    <source>
        <dbReference type="Pfam" id="PF18075"/>
    </source>
</evidence>
<keyword evidence="9 13" id="KW-1133">Transmembrane helix</keyword>
<dbReference type="Pfam" id="PF02687">
    <property type="entry name" value="FtsX"/>
    <property type="match status" value="1"/>
</dbReference>
<evidence type="ECO:0000256" key="2">
    <source>
        <dbReference type="ARBA" id="ARBA00007379"/>
    </source>
</evidence>
<dbReference type="GO" id="GO:0005886">
    <property type="term" value="C:plasma membrane"/>
    <property type="evidence" value="ECO:0007669"/>
    <property type="project" value="UniProtKB-SubCell"/>
</dbReference>
<dbReference type="InterPro" id="IPR003838">
    <property type="entry name" value="ABC3_permease_C"/>
</dbReference>
<evidence type="ECO:0000256" key="13">
    <source>
        <dbReference type="SAM" id="Phobius"/>
    </source>
</evidence>
<evidence type="ECO:0000256" key="5">
    <source>
        <dbReference type="ARBA" id="ARBA00022475"/>
    </source>
</evidence>
<dbReference type="InterPro" id="IPR004513">
    <property type="entry name" value="FtsX"/>
</dbReference>
<sequence>MKRTKSKVSTGRRFSSFLGQHAKQLVASLGELWQTPMTSVMTMLVLGFSLSLPTLLLALSNNAAKVEQQWQHSSQINLFLQLDLPAASEQRLLSKLRGMAELIEVEHQSSQQALAEFQAHSRFADALQYLDDNPLPAVVKVVPSLNYRSGEAVKVLQQQLQSMPEVSLARLDLDWLERLQAFSDTAKRASSALSLLLIVAVVLITANTIRMGIMQRFHEIKVMKLVGATEAFIRRPFLYSGLWLGLMSAMLALVLVNGLLLWLDSAVAQLLSLYDSQLRLDGLTGSQVAWLLGCACGLGWLGAYVSVRRHLRAIEPQ</sequence>
<comment type="subcellular location">
    <subcellularLocation>
        <location evidence="1">Cell inner membrane</location>
        <topology evidence="1">Multi-pass membrane protein</topology>
    </subcellularLocation>
</comment>
<feature type="domain" description="FtsX extracellular" evidence="15">
    <location>
        <begin position="75"/>
        <end position="167"/>
    </location>
</feature>
<feature type="transmembrane region" description="Helical" evidence="13">
    <location>
        <begin position="288"/>
        <end position="307"/>
    </location>
</feature>
<evidence type="ECO:0000256" key="8">
    <source>
        <dbReference type="ARBA" id="ARBA00022692"/>
    </source>
</evidence>
<dbReference type="KEGG" id="fes:HER31_15940"/>
<evidence type="ECO:0000256" key="4">
    <source>
        <dbReference type="ARBA" id="ARBA00021907"/>
    </source>
</evidence>
<evidence type="ECO:0000256" key="7">
    <source>
        <dbReference type="ARBA" id="ARBA00022618"/>
    </source>
</evidence>
<evidence type="ECO:0000256" key="1">
    <source>
        <dbReference type="ARBA" id="ARBA00004429"/>
    </source>
</evidence>
<feature type="transmembrane region" description="Helical" evidence="13">
    <location>
        <begin position="192"/>
        <end position="213"/>
    </location>
</feature>
<keyword evidence="7 12" id="KW-0132">Cell division</keyword>
<protein>
    <recommendedName>
        <fullName evidence="4 12">Cell division protein FtsX</fullName>
    </recommendedName>
</protein>
<dbReference type="InterPro" id="IPR040690">
    <property type="entry name" value="FtsX_ECD"/>
</dbReference>
<keyword evidence="11 12" id="KW-0131">Cell cycle</keyword>